<feature type="region of interest" description="Disordered" evidence="1">
    <location>
        <begin position="1"/>
        <end position="22"/>
    </location>
</feature>
<proteinExistence type="predicted"/>
<sequence length="40" mass="4865">MTDQWARSVKNDESQRDIRQPYPRNGIIRPLFLQIENYES</sequence>
<protein>
    <submittedName>
        <fullName evidence="2">Uncharacterized protein</fullName>
    </submittedName>
</protein>
<reference evidence="2 3" key="1">
    <citation type="submission" date="2018-06" db="EMBL/GenBank/DDBJ databases">
        <authorList>
            <consortium name="Pathogen Informatics"/>
            <person name="Doyle S."/>
        </authorList>
    </citation>
    <scope>NUCLEOTIDE SEQUENCE [LARGE SCALE GENOMIC DNA]</scope>
    <source>
        <strain evidence="2 3">NCTC13292</strain>
    </source>
</reference>
<evidence type="ECO:0000256" key="1">
    <source>
        <dbReference type="SAM" id="MobiDB-lite"/>
    </source>
</evidence>
<gene>
    <name evidence="2" type="ORF">NCTC13292_02142</name>
</gene>
<name>A0A378J7E2_9GAMM</name>
<keyword evidence="3" id="KW-1185">Reference proteome</keyword>
<evidence type="ECO:0000313" key="3">
    <source>
        <dbReference type="Proteomes" id="UP000254677"/>
    </source>
</evidence>
<feature type="compositionally biased region" description="Basic and acidic residues" evidence="1">
    <location>
        <begin position="9"/>
        <end position="19"/>
    </location>
</feature>
<dbReference type="Proteomes" id="UP000254677">
    <property type="component" value="Unassembled WGS sequence"/>
</dbReference>
<organism evidence="2 3">
    <name type="scientific">Legionella donaldsonii</name>
    <dbReference type="NCBI Taxonomy" id="45060"/>
    <lineage>
        <taxon>Bacteria</taxon>
        <taxon>Pseudomonadati</taxon>
        <taxon>Pseudomonadota</taxon>
        <taxon>Gammaproteobacteria</taxon>
        <taxon>Legionellales</taxon>
        <taxon>Legionellaceae</taxon>
        <taxon>Legionella</taxon>
    </lineage>
</organism>
<accession>A0A378J7E2</accession>
<evidence type="ECO:0000313" key="2">
    <source>
        <dbReference type="EMBL" id="STX43379.1"/>
    </source>
</evidence>
<dbReference type="EMBL" id="UGOA01000001">
    <property type="protein sequence ID" value="STX43379.1"/>
    <property type="molecule type" value="Genomic_DNA"/>
</dbReference>
<dbReference type="AlphaFoldDB" id="A0A378J7E2"/>